<sequence length="580" mass="63392">MEDLTSPLRPFIEAPTRILSPGPRGRPMGPRIPKQVPPQPGRGLTVDISNSQSPSHFISPSPSPSLSRLETISPAQFLPQVAPPFSHDGVPPLYAESHYPSVQSLAPINAAMPTFVDVGTQTSRPPTPSVEPRPVLVKTLSKAVTLTPPPQLDFEKVPISFKGIPLEAAQWTFSSSELQEVVARAIRLSAREGFIRILSIETLDKTISEEQDRLATLKVTTQSQYRFQVHRRTMQLQALNSIAAAVPHDPDAVCSLAGQLSETTAACDRLMEELLRVADQQAQIAKVLDLHWASALAIALRKINKSYEKRVGELRVSQDRVEILEAELKEAWKEAEDIAREMDDIEDANWEDDDVTTHTAHMVGVVGRAQVAEAKLMDQKEASSSQIFSKPERPKTAPPSVFTASEQGGSSGPSSGNHSRSHSRSRSIKLTAAKTRSRRTSDASLRVSKRSIKKAEGMAPPVPSLPVEFDAEENFIDLDPSTPTRRITAPREKSHPYASSSSGVPAFWVSADSPKKPPTKRASASMQPQHSDPLMRQDSGGRSISRYSHLVRPSTSISRRSLPLLSGSSQGHTLHRIDSS</sequence>
<gene>
    <name evidence="2" type="ORF">FIBSPDRAFT_874628</name>
</gene>
<keyword evidence="3" id="KW-1185">Reference proteome</keyword>
<accession>A0A165XA41</accession>
<dbReference type="AlphaFoldDB" id="A0A165XA41"/>
<dbReference type="OrthoDB" id="3271284at2759"/>
<organism evidence="2 3">
    <name type="scientific">Athelia psychrophila</name>
    <dbReference type="NCBI Taxonomy" id="1759441"/>
    <lineage>
        <taxon>Eukaryota</taxon>
        <taxon>Fungi</taxon>
        <taxon>Dikarya</taxon>
        <taxon>Basidiomycota</taxon>
        <taxon>Agaricomycotina</taxon>
        <taxon>Agaricomycetes</taxon>
        <taxon>Agaricomycetidae</taxon>
        <taxon>Atheliales</taxon>
        <taxon>Atheliaceae</taxon>
        <taxon>Athelia</taxon>
    </lineage>
</organism>
<reference evidence="2 3" key="1">
    <citation type="journal article" date="2016" name="Mol. Biol. Evol.">
        <title>Comparative Genomics of Early-Diverging Mushroom-Forming Fungi Provides Insights into the Origins of Lignocellulose Decay Capabilities.</title>
        <authorList>
            <person name="Nagy L.G."/>
            <person name="Riley R."/>
            <person name="Tritt A."/>
            <person name="Adam C."/>
            <person name="Daum C."/>
            <person name="Floudas D."/>
            <person name="Sun H."/>
            <person name="Yadav J.S."/>
            <person name="Pangilinan J."/>
            <person name="Larsson K.H."/>
            <person name="Matsuura K."/>
            <person name="Barry K."/>
            <person name="Labutti K."/>
            <person name="Kuo R."/>
            <person name="Ohm R.A."/>
            <person name="Bhattacharya S.S."/>
            <person name="Shirouzu T."/>
            <person name="Yoshinaga Y."/>
            <person name="Martin F.M."/>
            <person name="Grigoriev I.V."/>
            <person name="Hibbett D.S."/>
        </authorList>
    </citation>
    <scope>NUCLEOTIDE SEQUENCE [LARGE SCALE GENOMIC DNA]</scope>
    <source>
        <strain evidence="2 3">CBS 109695</strain>
    </source>
</reference>
<dbReference type="STRING" id="436010.A0A165XA41"/>
<evidence type="ECO:0000256" key="1">
    <source>
        <dbReference type="SAM" id="MobiDB-lite"/>
    </source>
</evidence>
<protein>
    <submittedName>
        <fullName evidence="2">Uncharacterized protein</fullName>
    </submittedName>
</protein>
<evidence type="ECO:0000313" key="3">
    <source>
        <dbReference type="Proteomes" id="UP000076532"/>
    </source>
</evidence>
<dbReference type="Proteomes" id="UP000076532">
    <property type="component" value="Unassembled WGS sequence"/>
</dbReference>
<feature type="compositionally biased region" description="Low complexity" evidence="1">
    <location>
        <begin position="21"/>
        <end position="33"/>
    </location>
</feature>
<feature type="compositionally biased region" description="Low complexity" evidence="1">
    <location>
        <begin position="552"/>
        <end position="569"/>
    </location>
</feature>
<evidence type="ECO:0000313" key="2">
    <source>
        <dbReference type="EMBL" id="KZP08349.1"/>
    </source>
</evidence>
<proteinExistence type="predicted"/>
<dbReference type="EMBL" id="KV417723">
    <property type="protein sequence ID" value="KZP08349.1"/>
    <property type="molecule type" value="Genomic_DNA"/>
</dbReference>
<feature type="region of interest" description="Disordered" evidence="1">
    <location>
        <begin position="376"/>
        <end position="580"/>
    </location>
</feature>
<feature type="region of interest" description="Disordered" evidence="1">
    <location>
        <begin position="1"/>
        <end position="42"/>
    </location>
</feature>
<name>A0A165XA41_9AGAM</name>